<dbReference type="PANTHER" id="PTHR40078:SF1">
    <property type="entry name" value="INTEGRAL MEMBRANE PROTEIN"/>
    <property type="match status" value="1"/>
</dbReference>
<gene>
    <name evidence="3" type="ORF">DXC39_02025</name>
    <name evidence="2" type="ORF">ERS852407_00628</name>
</gene>
<keyword evidence="1" id="KW-0812">Transmembrane</keyword>
<evidence type="ECO:0000256" key="1">
    <source>
        <dbReference type="SAM" id="Phobius"/>
    </source>
</evidence>
<reference evidence="3 5" key="2">
    <citation type="submission" date="2018-08" db="EMBL/GenBank/DDBJ databases">
        <title>A genome reference for cultivated species of the human gut microbiota.</title>
        <authorList>
            <person name="Zou Y."/>
            <person name="Xue W."/>
            <person name="Luo G."/>
        </authorList>
    </citation>
    <scope>NUCLEOTIDE SEQUENCE [LARGE SCALE GENOMIC DNA]</scope>
    <source>
        <strain evidence="3 5">TF05-11AC</strain>
    </source>
</reference>
<organism evidence="2 4">
    <name type="scientific">Hungatella hathewayi</name>
    <dbReference type="NCBI Taxonomy" id="154046"/>
    <lineage>
        <taxon>Bacteria</taxon>
        <taxon>Bacillati</taxon>
        <taxon>Bacillota</taxon>
        <taxon>Clostridia</taxon>
        <taxon>Lachnospirales</taxon>
        <taxon>Lachnospiraceae</taxon>
        <taxon>Hungatella</taxon>
    </lineage>
</organism>
<evidence type="ECO:0000313" key="4">
    <source>
        <dbReference type="Proteomes" id="UP000095651"/>
    </source>
</evidence>
<sequence length="229" mass="25488">MDHHVIMKKYRMFLYGMIVAALGISMITKAELGTSPITSPSYVLTFIFPYSLGVFVLAVNSTLFLFECLVLGRSFKKIQLLQLPATLIFSACIDGWMWVLSFWTPVFYVQKVLLLLAGCAALGLGVALEVVPDVLILPGEGLVRAVSRRKNWDFGIVKTCFDMSLVLTAVLLSVLCLGHVEGIREGTVAAAFLVGGISKFFIRHITEFDRNHRALFVREEEEILLVPEK</sequence>
<evidence type="ECO:0000313" key="2">
    <source>
        <dbReference type="EMBL" id="CUN58424.1"/>
    </source>
</evidence>
<keyword evidence="1" id="KW-0472">Membrane</keyword>
<dbReference type="EMBL" id="QSSQ01000001">
    <property type="protein sequence ID" value="RGM08764.1"/>
    <property type="molecule type" value="Genomic_DNA"/>
</dbReference>
<dbReference type="Proteomes" id="UP000095651">
    <property type="component" value="Unassembled WGS sequence"/>
</dbReference>
<feature type="transmembrane region" description="Helical" evidence="1">
    <location>
        <begin position="12"/>
        <end position="30"/>
    </location>
</feature>
<dbReference type="AlphaFoldDB" id="A0A173Y3E4"/>
<feature type="transmembrane region" description="Helical" evidence="1">
    <location>
        <begin position="42"/>
        <end position="66"/>
    </location>
</feature>
<dbReference type="Proteomes" id="UP000261257">
    <property type="component" value="Unassembled WGS sequence"/>
</dbReference>
<dbReference type="EMBL" id="CYZE01000001">
    <property type="protein sequence ID" value="CUN58424.1"/>
    <property type="molecule type" value="Genomic_DNA"/>
</dbReference>
<evidence type="ECO:0000313" key="5">
    <source>
        <dbReference type="Proteomes" id="UP000261257"/>
    </source>
</evidence>
<accession>A0A173Y3E4</accession>
<dbReference type="InterPro" id="IPR038750">
    <property type="entry name" value="YczE/YyaS-like"/>
</dbReference>
<feature type="transmembrane region" description="Helical" evidence="1">
    <location>
        <begin position="78"/>
        <end position="100"/>
    </location>
</feature>
<dbReference type="RefSeq" id="WP_055652947.1">
    <property type="nucleotide sequence ID" value="NZ_CABIXC010000001.1"/>
</dbReference>
<keyword evidence="1" id="KW-1133">Transmembrane helix</keyword>
<feature type="transmembrane region" description="Helical" evidence="1">
    <location>
        <begin position="112"/>
        <end position="138"/>
    </location>
</feature>
<feature type="transmembrane region" description="Helical" evidence="1">
    <location>
        <begin position="186"/>
        <end position="202"/>
    </location>
</feature>
<dbReference type="Pfam" id="PF19700">
    <property type="entry name" value="DUF6198"/>
    <property type="match status" value="1"/>
</dbReference>
<proteinExistence type="predicted"/>
<dbReference type="PANTHER" id="PTHR40078">
    <property type="entry name" value="INTEGRAL MEMBRANE PROTEIN-RELATED"/>
    <property type="match status" value="1"/>
</dbReference>
<feature type="transmembrane region" description="Helical" evidence="1">
    <location>
        <begin position="159"/>
        <end position="180"/>
    </location>
</feature>
<protein>
    <submittedName>
        <fullName evidence="2">Integral membrane protein</fullName>
    </submittedName>
</protein>
<evidence type="ECO:0000313" key="3">
    <source>
        <dbReference type="EMBL" id="RGM08764.1"/>
    </source>
</evidence>
<reference evidence="2 4" key="1">
    <citation type="submission" date="2015-09" db="EMBL/GenBank/DDBJ databases">
        <authorList>
            <consortium name="Pathogen Informatics"/>
        </authorList>
    </citation>
    <scope>NUCLEOTIDE SEQUENCE [LARGE SCALE GENOMIC DNA]</scope>
    <source>
        <strain evidence="2 4">2789STDY5608850</strain>
    </source>
</reference>
<name>A0A173Y3E4_9FIRM</name>